<reference evidence="1" key="1">
    <citation type="submission" date="2021-06" db="EMBL/GenBank/DDBJ databases">
        <authorList>
            <person name="Kallberg Y."/>
            <person name="Tangrot J."/>
            <person name="Rosling A."/>
        </authorList>
    </citation>
    <scope>NUCLEOTIDE SEQUENCE</scope>
    <source>
        <strain evidence="1">MA461A</strain>
    </source>
</reference>
<accession>A0ACA9Q6Z6</accession>
<gene>
    <name evidence="1" type="ORF">RPERSI_LOCUS13069</name>
</gene>
<sequence length="81" mass="9009">TTISSIATLATTATKFTSTEPTTTESTTTELTTTKPTTTTFIISKIPKKLETVVGIIRELRNKIDVMMDLYNSEDEDSNYR</sequence>
<dbReference type="Proteomes" id="UP000789920">
    <property type="component" value="Unassembled WGS sequence"/>
</dbReference>
<feature type="non-terminal residue" evidence="1">
    <location>
        <position position="1"/>
    </location>
</feature>
<protein>
    <submittedName>
        <fullName evidence="1">32285_t:CDS:1</fullName>
    </submittedName>
</protein>
<organism evidence="1 2">
    <name type="scientific">Racocetra persica</name>
    <dbReference type="NCBI Taxonomy" id="160502"/>
    <lineage>
        <taxon>Eukaryota</taxon>
        <taxon>Fungi</taxon>
        <taxon>Fungi incertae sedis</taxon>
        <taxon>Mucoromycota</taxon>
        <taxon>Glomeromycotina</taxon>
        <taxon>Glomeromycetes</taxon>
        <taxon>Diversisporales</taxon>
        <taxon>Gigasporaceae</taxon>
        <taxon>Racocetra</taxon>
    </lineage>
</organism>
<dbReference type="EMBL" id="CAJVQC010028613">
    <property type="protein sequence ID" value="CAG8740172.1"/>
    <property type="molecule type" value="Genomic_DNA"/>
</dbReference>
<keyword evidence="2" id="KW-1185">Reference proteome</keyword>
<comment type="caution">
    <text evidence="1">The sequence shown here is derived from an EMBL/GenBank/DDBJ whole genome shotgun (WGS) entry which is preliminary data.</text>
</comment>
<proteinExistence type="predicted"/>
<evidence type="ECO:0000313" key="2">
    <source>
        <dbReference type="Proteomes" id="UP000789920"/>
    </source>
</evidence>
<evidence type="ECO:0000313" key="1">
    <source>
        <dbReference type="EMBL" id="CAG8740172.1"/>
    </source>
</evidence>
<name>A0ACA9Q6Z6_9GLOM</name>